<proteinExistence type="predicted"/>
<feature type="region of interest" description="Disordered" evidence="1">
    <location>
        <begin position="1"/>
        <end position="23"/>
    </location>
</feature>
<dbReference type="AlphaFoldDB" id="A0A0E9XVM1"/>
<evidence type="ECO:0000313" key="2">
    <source>
        <dbReference type="EMBL" id="JAI05906.1"/>
    </source>
</evidence>
<organism evidence="2">
    <name type="scientific">Anguilla anguilla</name>
    <name type="common">European freshwater eel</name>
    <name type="synonym">Muraena anguilla</name>
    <dbReference type="NCBI Taxonomy" id="7936"/>
    <lineage>
        <taxon>Eukaryota</taxon>
        <taxon>Metazoa</taxon>
        <taxon>Chordata</taxon>
        <taxon>Craniata</taxon>
        <taxon>Vertebrata</taxon>
        <taxon>Euteleostomi</taxon>
        <taxon>Actinopterygii</taxon>
        <taxon>Neopterygii</taxon>
        <taxon>Teleostei</taxon>
        <taxon>Anguilliformes</taxon>
        <taxon>Anguillidae</taxon>
        <taxon>Anguilla</taxon>
    </lineage>
</organism>
<dbReference type="EMBL" id="GBXM01002672">
    <property type="protein sequence ID" value="JAI05906.1"/>
    <property type="molecule type" value="Transcribed_RNA"/>
</dbReference>
<feature type="compositionally biased region" description="Basic residues" evidence="1">
    <location>
        <begin position="12"/>
        <end position="23"/>
    </location>
</feature>
<protein>
    <submittedName>
        <fullName evidence="2">Uncharacterized protein</fullName>
    </submittedName>
</protein>
<name>A0A0E9XVM1_ANGAN</name>
<reference evidence="2" key="2">
    <citation type="journal article" date="2015" name="Fish Shellfish Immunol.">
        <title>Early steps in the European eel (Anguilla anguilla)-Vibrio vulnificus interaction in the gills: Role of the RtxA13 toxin.</title>
        <authorList>
            <person name="Callol A."/>
            <person name="Pajuelo D."/>
            <person name="Ebbesson L."/>
            <person name="Teles M."/>
            <person name="MacKenzie S."/>
            <person name="Amaro C."/>
        </authorList>
    </citation>
    <scope>NUCLEOTIDE SEQUENCE</scope>
</reference>
<evidence type="ECO:0000256" key="1">
    <source>
        <dbReference type="SAM" id="MobiDB-lite"/>
    </source>
</evidence>
<sequence>MEEKRGMANYSKKLRQNWRKQDL</sequence>
<accession>A0A0E9XVM1</accession>
<reference evidence="2" key="1">
    <citation type="submission" date="2014-11" db="EMBL/GenBank/DDBJ databases">
        <authorList>
            <person name="Amaro Gonzalez C."/>
        </authorList>
    </citation>
    <scope>NUCLEOTIDE SEQUENCE</scope>
</reference>